<evidence type="ECO:0000313" key="2">
    <source>
        <dbReference type="Proteomes" id="UP000297982"/>
    </source>
</evidence>
<dbReference type="Pfam" id="PF22116">
    <property type="entry name" value="DUF6944"/>
    <property type="match status" value="1"/>
</dbReference>
<gene>
    <name evidence="1" type="ORF">E4663_05435</name>
</gene>
<proteinExistence type="predicted"/>
<dbReference type="EMBL" id="SRJC01000001">
    <property type="protein sequence ID" value="TGB04439.1"/>
    <property type="molecule type" value="Genomic_DNA"/>
</dbReference>
<dbReference type="InterPro" id="IPR054224">
    <property type="entry name" value="DUF6944"/>
</dbReference>
<dbReference type="Proteomes" id="UP000297982">
    <property type="component" value="Unassembled WGS sequence"/>
</dbReference>
<dbReference type="AlphaFoldDB" id="A0A4Z0H3D1"/>
<protein>
    <submittedName>
        <fullName evidence="1">Uncharacterized protein</fullName>
    </submittedName>
</protein>
<sequence length="164" mass="17429">MEQFAAWVEAIGTIIAAIAETPSFRWSLSQMENLMLWGNVLQATGNGLLADLNPPGSKNQIGNIIQSSGNSTIVASLLFDVTKSQEQLLTVQGNQLQALGASLSLVEGLEQGDIISIYSNALQAKGNILQAEGAKRNRKDWSLAGSWIQATGATLAAIYVTPNE</sequence>
<dbReference type="RefSeq" id="WP_135326899.1">
    <property type="nucleotide sequence ID" value="NZ_SRJC01000001.1"/>
</dbReference>
<accession>A0A4Z0H3D1</accession>
<evidence type="ECO:0000313" key="1">
    <source>
        <dbReference type="EMBL" id="TGB04439.1"/>
    </source>
</evidence>
<keyword evidence="2" id="KW-1185">Reference proteome</keyword>
<reference evidence="1 2" key="1">
    <citation type="journal article" date="2003" name="Int. J. Syst. Evol. Microbiol.">
        <title>Halobacillus salinus sp. nov., isolated from a salt lake on the coast of the East Sea in Korea.</title>
        <authorList>
            <person name="Yoon J.H."/>
            <person name="Kang K.H."/>
            <person name="Park Y.H."/>
        </authorList>
    </citation>
    <scope>NUCLEOTIDE SEQUENCE [LARGE SCALE GENOMIC DNA]</scope>
    <source>
        <strain evidence="1 2">HSL-3</strain>
    </source>
</reference>
<comment type="caution">
    <text evidence="1">The sequence shown here is derived from an EMBL/GenBank/DDBJ whole genome shotgun (WGS) entry which is preliminary data.</text>
</comment>
<name>A0A4Z0H3D1_9BACI</name>
<organism evidence="1 2">
    <name type="scientific">Halobacillus salinus</name>
    <dbReference type="NCBI Taxonomy" id="192814"/>
    <lineage>
        <taxon>Bacteria</taxon>
        <taxon>Bacillati</taxon>
        <taxon>Bacillota</taxon>
        <taxon>Bacilli</taxon>
        <taxon>Bacillales</taxon>
        <taxon>Bacillaceae</taxon>
        <taxon>Halobacillus</taxon>
    </lineage>
</organism>